<evidence type="ECO:0000313" key="12">
    <source>
        <dbReference type="EMBL" id="TKB50703.1"/>
    </source>
</evidence>
<evidence type="ECO:0000256" key="4">
    <source>
        <dbReference type="ARBA" id="ARBA00022630"/>
    </source>
</evidence>
<dbReference type="SUPFAM" id="SSF63380">
    <property type="entry name" value="Riboflavin synthase domain-like"/>
    <property type="match status" value="1"/>
</dbReference>
<comment type="similarity">
    <text evidence="2">Belongs to the ferredoxin--NADP reductase type 1 family.</text>
</comment>
<dbReference type="Pfam" id="PF00175">
    <property type="entry name" value="NAD_binding_1"/>
    <property type="match status" value="1"/>
</dbReference>
<dbReference type="AlphaFoldDB" id="A0A4U1BHH4"/>
<proteinExistence type="inferred from homology"/>
<dbReference type="OrthoDB" id="9784483at2"/>
<dbReference type="EC" id="1.18.1.2" evidence="3"/>
<dbReference type="EMBL" id="SWCJ01000021">
    <property type="protein sequence ID" value="TKB50703.1"/>
    <property type="molecule type" value="Genomic_DNA"/>
</dbReference>
<gene>
    <name evidence="12" type="ORF">FCL42_18815</name>
</gene>
<comment type="caution">
    <text evidence="12">The sequence shown here is derived from an EMBL/GenBank/DDBJ whole genome shotgun (WGS) entry which is preliminary data.</text>
</comment>
<keyword evidence="6" id="KW-0274">FAD</keyword>
<dbReference type="InterPro" id="IPR017938">
    <property type="entry name" value="Riboflavin_synthase-like_b-brl"/>
</dbReference>
<evidence type="ECO:0000259" key="11">
    <source>
        <dbReference type="PROSITE" id="PS51384"/>
    </source>
</evidence>
<keyword evidence="7" id="KW-0521">NADP</keyword>
<evidence type="ECO:0000313" key="13">
    <source>
        <dbReference type="Proteomes" id="UP000305675"/>
    </source>
</evidence>
<evidence type="ECO:0000256" key="2">
    <source>
        <dbReference type="ARBA" id="ARBA00008312"/>
    </source>
</evidence>
<name>A0A4U1BHH4_9GAMM</name>
<dbReference type="InterPro" id="IPR039261">
    <property type="entry name" value="FNR_nucleotide-bd"/>
</dbReference>
<dbReference type="Pfam" id="PF00970">
    <property type="entry name" value="FAD_binding_6"/>
    <property type="match status" value="1"/>
</dbReference>
<dbReference type="Gene3D" id="3.40.50.80">
    <property type="entry name" value="Nucleotide-binding domain of ferredoxin-NADP reductase (FNR) module"/>
    <property type="match status" value="1"/>
</dbReference>
<comment type="catalytic activity">
    <reaction evidence="10">
        <text>2 reduced [2Fe-2S]-[ferredoxin] + NADP(+) + H(+) = 2 oxidized [2Fe-2S]-[ferredoxin] + NADPH</text>
        <dbReference type="Rhea" id="RHEA:20125"/>
        <dbReference type="Rhea" id="RHEA-COMP:10000"/>
        <dbReference type="Rhea" id="RHEA-COMP:10001"/>
        <dbReference type="ChEBI" id="CHEBI:15378"/>
        <dbReference type="ChEBI" id="CHEBI:33737"/>
        <dbReference type="ChEBI" id="CHEBI:33738"/>
        <dbReference type="ChEBI" id="CHEBI:57783"/>
        <dbReference type="ChEBI" id="CHEBI:58349"/>
        <dbReference type="EC" id="1.18.1.2"/>
    </reaction>
</comment>
<dbReference type="CDD" id="cd06195">
    <property type="entry name" value="FNR1"/>
    <property type="match status" value="1"/>
</dbReference>
<dbReference type="InterPro" id="IPR001709">
    <property type="entry name" value="Flavoprot_Pyr_Nucl_cyt_Rdtase"/>
</dbReference>
<dbReference type="GO" id="GO:0004324">
    <property type="term" value="F:ferredoxin-NADP+ reductase activity"/>
    <property type="evidence" value="ECO:0007669"/>
    <property type="project" value="UniProtKB-EC"/>
</dbReference>
<comment type="cofactor">
    <cofactor evidence="9">
        <name>[2Fe-2S] cluster</name>
        <dbReference type="ChEBI" id="CHEBI:190135"/>
    </cofactor>
</comment>
<dbReference type="InterPro" id="IPR008333">
    <property type="entry name" value="Cbr1-like_FAD-bd_dom"/>
</dbReference>
<evidence type="ECO:0000256" key="10">
    <source>
        <dbReference type="ARBA" id="ARBA00047776"/>
    </source>
</evidence>
<dbReference type="InterPro" id="IPR001433">
    <property type="entry name" value="OxRdtase_FAD/NAD-bd"/>
</dbReference>
<dbReference type="InterPro" id="IPR033892">
    <property type="entry name" value="FNR_bac"/>
</dbReference>
<dbReference type="Gene3D" id="2.40.30.10">
    <property type="entry name" value="Translation factors"/>
    <property type="match status" value="1"/>
</dbReference>
<evidence type="ECO:0000256" key="9">
    <source>
        <dbReference type="ARBA" id="ARBA00034078"/>
    </source>
</evidence>
<dbReference type="GO" id="GO:0000166">
    <property type="term" value="F:nucleotide binding"/>
    <property type="evidence" value="ECO:0007669"/>
    <property type="project" value="UniProtKB-KW"/>
</dbReference>
<evidence type="ECO:0000256" key="6">
    <source>
        <dbReference type="ARBA" id="ARBA00022827"/>
    </source>
</evidence>
<reference evidence="12 13" key="1">
    <citation type="submission" date="2019-04" db="EMBL/GenBank/DDBJ databases">
        <authorList>
            <person name="Hwang J.C."/>
        </authorList>
    </citation>
    <scope>NUCLEOTIDE SEQUENCE [LARGE SCALE GENOMIC DNA]</scope>
    <source>
        <strain evidence="12 13">IMCC35002</strain>
    </source>
</reference>
<dbReference type="InterPro" id="IPR051930">
    <property type="entry name" value="FNR_type-1"/>
</dbReference>
<keyword evidence="8" id="KW-0560">Oxidoreductase</keyword>
<comment type="cofactor">
    <cofactor evidence="1">
        <name>FAD</name>
        <dbReference type="ChEBI" id="CHEBI:57692"/>
    </cofactor>
</comment>
<dbReference type="GO" id="GO:0034599">
    <property type="term" value="P:cellular response to oxidative stress"/>
    <property type="evidence" value="ECO:0007669"/>
    <property type="project" value="TreeGrafter"/>
</dbReference>
<dbReference type="GO" id="GO:0042167">
    <property type="term" value="P:heme catabolic process"/>
    <property type="evidence" value="ECO:0007669"/>
    <property type="project" value="TreeGrafter"/>
</dbReference>
<protein>
    <recommendedName>
        <fullName evidence="3">ferredoxin--NADP(+) reductase</fullName>
        <ecNumber evidence="3">1.18.1.2</ecNumber>
    </recommendedName>
</protein>
<evidence type="ECO:0000256" key="8">
    <source>
        <dbReference type="ARBA" id="ARBA00023002"/>
    </source>
</evidence>
<dbReference type="Proteomes" id="UP000305675">
    <property type="component" value="Unassembled WGS sequence"/>
</dbReference>
<dbReference type="RefSeq" id="WP_136864978.1">
    <property type="nucleotide sequence ID" value="NZ_SWCJ01000021.1"/>
</dbReference>
<accession>A0A4U1BHH4</accession>
<evidence type="ECO:0000256" key="1">
    <source>
        <dbReference type="ARBA" id="ARBA00001974"/>
    </source>
</evidence>
<dbReference type="SUPFAM" id="SSF52343">
    <property type="entry name" value="Ferredoxin reductase-like, C-terminal NADP-linked domain"/>
    <property type="match status" value="1"/>
</dbReference>
<dbReference type="PROSITE" id="PS51384">
    <property type="entry name" value="FAD_FR"/>
    <property type="match status" value="1"/>
</dbReference>
<organism evidence="12 13">
    <name type="scientific">Ferrimonas aestuarii</name>
    <dbReference type="NCBI Taxonomy" id="2569539"/>
    <lineage>
        <taxon>Bacteria</taxon>
        <taxon>Pseudomonadati</taxon>
        <taxon>Pseudomonadota</taxon>
        <taxon>Gammaproteobacteria</taxon>
        <taxon>Alteromonadales</taxon>
        <taxon>Ferrimonadaceae</taxon>
        <taxon>Ferrimonas</taxon>
    </lineage>
</organism>
<keyword evidence="4" id="KW-0285">Flavoprotein</keyword>
<feature type="domain" description="FAD-binding FR-type" evidence="11">
    <location>
        <begin position="2"/>
        <end position="100"/>
    </location>
</feature>
<dbReference type="PANTHER" id="PTHR47878:SF1">
    <property type="entry name" value="FLAVODOXIN_FERREDOXIN--NADP REDUCTASE"/>
    <property type="match status" value="1"/>
</dbReference>
<dbReference type="InterPro" id="IPR017927">
    <property type="entry name" value="FAD-bd_FR_type"/>
</dbReference>
<dbReference type="PRINTS" id="PR00371">
    <property type="entry name" value="FPNCR"/>
</dbReference>
<dbReference type="PANTHER" id="PTHR47878">
    <property type="entry name" value="OXIDOREDUCTASE FAD/NAD(P)-BINDING DOMAIN PROTEIN"/>
    <property type="match status" value="1"/>
</dbReference>
<keyword evidence="5" id="KW-0547">Nucleotide-binding</keyword>
<evidence type="ECO:0000256" key="5">
    <source>
        <dbReference type="ARBA" id="ARBA00022741"/>
    </source>
</evidence>
<evidence type="ECO:0000256" key="3">
    <source>
        <dbReference type="ARBA" id="ARBA00013223"/>
    </source>
</evidence>
<evidence type="ECO:0000256" key="7">
    <source>
        <dbReference type="ARBA" id="ARBA00022857"/>
    </source>
</evidence>
<keyword evidence="13" id="KW-1185">Reference proteome</keyword>
<sequence>MSNWITGSVVERIDWNDKLFTLKVDAEMAPFTAGQFTKLALEQDGERVQRAYSFVNSPNESTLEFLAVSVEEGQLSPRLQDLKVGDEVMLAGQGNGFMVLDEIPAGRDMWMLATGTAVGPFISILRTESTWDQFETFNLVYAVRHLEDMAYLDELRELEKTHPKQFRLVPVVSRESVDGMLQGRIPALIKEEKIQEFVDTPITPSRSQVMVCGNPEMIRDTVEVLEKMKLRKNLRRTPGQITMEKYW</sequence>